<feature type="region of interest" description="Disordered" evidence="2">
    <location>
        <begin position="270"/>
        <end position="296"/>
    </location>
</feature>
<keyword evidence="1" id="KW-0863">Zinc-finger</keyword>
<sequence>MTGIDPSSHLYLHPSDATAFANIEKLQGSTNFRSWKRSMEISLASKRKLGFVTGAYKKDTDPVKAEHWETCNNTVISWIIGTVSDNIKKSIMFMTNSSLMWKQLDQRFSLTNGSRKYKLNRDLYETKQMSKSISDYYTVMRGLWEELESLNDFPPITTMTTEINAFVQALNQQQEEQKLFQFLNGVDDHYSPQRSQLLMMSPLPSLETACSYLQQEESQRDILSHIKEEGETLAMYSKGNDSTCTACGKPGHTGDKCWSVVGYPSWHARSKQNTTGKGAYKGKGKSQYSAQQKWNKGKQGSVKIAANAQGGESCEAPVISHQQIEHLLRMLPMSSKSSKTAGS</sequence>
<evidence type="ECO:0000259" key="3">
    <source>
        <dbReference type="PROSITE" id="PS50158"/>
    </source>
</evidence>
<dbReference type="InterPro" id="IPR001878">
    <property type="entry name" value="Znf_CCHC"/>
</dbReference>
<dbReference type="Proteomes" id="UP000813463">
    <property type="component" value="Chromosome 6"/>
</dbReference>
<dbReference type="PANTHER" id="PTHR37610:SF6">
    <property type="entry name" value="GAG-POLYPEPTIDE OF LTR COPIA-TYPE-RELATED"/>
    <property type="match status" value="1"/>
</dbReference>
<dbReference type="GeneID" id="110788857"/>
<dbReference type="PROSITE" id="PS50158">
    <property type="entry name" value="ZF_CCHC"/>
    <property type="match status" value="1"/>
</dbReference>
<dbReference type="GO" id="GO:0008270">
    <property type="term" value="F:zinc ion binding"/>
    <property type="evidence" value="ECO:0007669"/>
    <property type="project" value="UniProtKB-KW"/>
</dbReference>
<reference evidence="5" key="2">
    <citation type="submission" date="2025-08" db="UniProtKB">
        <authorList>
            <consortium name="RefSeq"/>
        </authorList>
    </citation>
    <scope>IDENTIFICATION</scope>
    <source>
        <tissue evidence="5">Leaf</tissue>
    </source>
</reference>
<dbReference type="Pfam" id="PF14244">
    <property type="entry name" value="Retrotran_gag_3"/>
    <property type="match status" value="1"/>
</dbReference>
<protein>
    <recommendedName>
        <fullName evidence="3">CCHC-type domain-containing protein</fullName>
    </recommendedName>
</protein>
<evidence type="ECO:0000256" key="2">
    <source>
        <dbReference type="SAM" id="MobiDB-lite"/>
    </source>
</evidence>
<organism evidence="4 5">
    <name type="scientific">Spinacia oleracea</name>
    <name type="common">Spinach</name>
    <dbReference type="NCBI Taxonomy" id="3562"/>
    <lineage>
        <taxon>Eukaryota</taxon>
        <taxon>Viridiplantae</taxon>
        <taxon>Streptophyta</taxon>
        <taxon>Embryophyta</taxon>
        <taxon>Tracheophyta</taxon>
        <taxon>Spermatophyta</taxon>
        <taxon>Magnoliopsida</taxon>
        <taxon>eudicotyledons</taxon>
        <taxon>Gunneridae</taxon>
        <taxon>Pentapetalae</taxon>
        <taxon>Caryophyllales</taxon>
        <taxon>Chenopodiaceae</taxon>
        <taxon>Chenopodioideae</taxon>
        <taxon>Anserineae</taxon>
        <taxon>Spinacia</taxon>
    </lineage>
</organism>
<keyword evidence="1" id="KW-0479">Metal-binding</keyword>
<evidence type="ECO:0000313" key="5">
    <source>
        <dbReference type="RefSeq" id="XP_021849185.1"/>
    </source>
</evidence>
<evidence type="ECO:0000256" key="1">
    <source>
        <dbReference type="PROSITE-ProRule" id="PRU00047"/>
    </source>
</evidence>
<dbReference type="OrthoDB" id="5544992at2759"/>
<dbReference type="KEGG" id="soe:110788857"/>
<evidence type="ECO:0000313" key="4">
    <source>
        <dbReference type="Proteomes" id="UP000813463"/>
    </source>
</evidence>
<feature type="domain" description="CCHC-type" evidence="3">
    <location>
        <begin position="244"/>
        <end position="257"/>
    </location>
</feature>
<dbReference type="PANTHER" id="PTHR37610">
    <property type="entry name" value="CCHC-TYPE DOMAIN-CONTAINING PROTEIN"/>
    <property type="match status" value="1"/>
</dbReference>
<dbReference type="AlphaFoldDB" id="A0A9R0IIC9"/>
<proteinExistence type="predicted"/>
<name>A0A9R0IIC9_SPIOL</name>
<reference evidence="4" key="1">
    <citation type="journal article" date="2021" name="Nat. Commun.">
        <title>Genomic analyses provide insights into spinach domestication and the genetic basis of agronomic traits.</title>
        <authorList>
            <person name="Cai X."/>
            <person name="Sun X."/>
            <person name="Xu C."/>
            <person name="Sun H."/>
            <person name="Wang X."/>
            <person name="Ge C."/>
            <person name="Zhang Z."/>
            <person name="Wang Q."/>
            <person name="Fei Z."/>
            <person name="Jiao C."/>
            <person name="Wang Q."/>
        </authorList>
    </citation>
    <scope>NUCLEOTIDE SEQUENCE [LARGE SCALE GENOMIC DNA]</scope>
    <source>
        <strain evidence="4">cv. Varoflay</strain>
    </source>
</reference>
<dbReference type="GO" id="GO:0003676">
    <property type="term" value="F:nucleic acid binding"/>
    <property type="evidence" value="ECO:0007669"/>
    <property type="project" value="InterPro"/>
</dbReference>
<gene>
    <name evidence="5" type="primary">LOC110788857</name>
</gene>
<dbReference type="RefSeq" id="XP_021849185.1">
    <property type="nucleotide sequence ID" value="XM_021993493.1"/>
</dbReference>
<keyword evidence="1" id="KW-0862">Zinc</keyword>
<dbReference type="InterPro" id="IPR029472">
    <property type="entry name" value="Copia-like_N"/>
</dbReference>
<accession>A0A9R0IIC9</accession>
<keyword evidence="4" id="KW-1185">Reference proteome</keyword>